<dbReference type="KEGG" id="tvr:TVD_06190"/>
<dbReference type="SUPFAM" id="SSF56024">
    <property type="entry name" value="Phospholipase D/nuclease"/>
    <property type="match status" value="2"/>
</dbReference>
<dbReference type="PATRIC" id="fig|106634.4.peg.1265"/>
<dbReference type="OrthoDB" id="9814092at2"/>
<dbReference type="PROSITE" id="PS51257">
    <property type="entry name" value="PROKAR_LIPOPROTEIN"/>
    <property type="match status" value="1"/>
</dbReference>
<dbReference type="InterPro" id="IPR025202">
    <property type="entry name" value="PLD-like_dom"/>
</dbReference>
<dbReference type="GO" id="GO:0030572">
    <property type="term" value="F:phosphatidyltransferase activity"/>
    <property type="evidence" value="ECO:0007669"/>
    <property type="project" value="UniProtKB-ARBA"/>
</dbReference>
<accession>A0A0G3G176</accession>
<evidence type="ECO:0000256" key="1">
    <source>
        <dbReference type="SAM" id="SignalP"/>
    </source>
</evidence>
<dbReference type="AlphaFoldDB" id="A0A0G3G176"/>
<reference evidence="3 4" key="1">
    <citation type="submission" date="2015-04" db="EMBL/GenBank/DDBJ databases">
        <title>Complete Sequence for the Genome of the Thioalkalivibrio versutus D301.</title>
        <authorList>
            <person name="Mu T."/>
            <person name="Zhou J."/>
            <person name="Xu X."/>
        </authorList>
    </citation>
    <scope>NUCLEOTIDE SEQUENCE [LARGE SCALE GENOMIC DNA]</scope>
    <source>
        <strain evidence="3 4">D301</strain>
    </source>
</reference>
<keyword evidence="4" id="KW-1185">Reference proteome</keyword>
<dbReference type="STRING" id="106634.TVD_06190"/>
<dbReference type="Proteomes" id="UP000064201">
    <property type="component" value="Chromosome"/>
</dbReference>
<dbReference type="GO" id="GO:0032049">
    <property type="term" value="P:cardiolipin biosynthetic process"/>
    <property type="evidence" value="ECO:0007669"/>
    <property type="project" value="UniProtKB-ARBA"/>
</dbReference>
<dbReference type="SMART" id="SM00155">
    <property type="entry name" value="PLDc"/>
    <property type="match status" value="2"/>
</dbReference>
<feature type="chain" id="PRO_5002553635" evidence="1">
    <location>
        <begin position="23"/>
        <end position="520"/>
    </location>
</feature>
<dbReference type="InterPro" id="IPR001736">
    <property type="entry name" value="PLipase_D/transphosphatidylase"/>
</dbReference>
<dbReference type="PANTHER" id="PTHR21248:SF12">
    <property type="entry name" value="CARDIOLIPIN SYNTHASE C"/>
    <property type="match status" value="1"/>
</dbReference>
<keyword evidence="1" id="KW-0732">Signal</keyword>
<protein>
    <submittedName>
        <fullName evidence="3">Phospholipase</fullName>
    </submittedName>
</protein>
<dbReference type="PANTHER" id="PTHR21248">
    <property type="entry name" value="CARDIOLIPIN SYNTHASE"/>
    <property type="match status" value="1"/>
</dbReference>
<dbReference type="CDD" id="cd09111">
    <property type="entry name" value="PLDc_ymdC_like_1"/>
    <property type="match status" value="1"/>
</dbReference>
<dbReference type="CDD" id="cd09113">
    <property type="entry name" value="PLDc_ymdC_like_2"/>
    <property type="match status" value="1"/>
</dbReference>
<evidence type="ECO:0000313" key="4">
    <source>
        <dbReference type="Proteomes" id="UP000064201"/>
    </source>
</evidence>
<organism evidence="3 4">
    <name type="scientific">Thioalkalivibrio versutus</name>
    <dbReference type="NCBI Taxonomy" id="106634"/>
    <lineage>
        <taxon>Bacteria</taxon>
        <taxon>Pseudomonadati</taxon>
        <taxon>Pseudomonadota</taxon>
        <taxon>Gammaproteobacteria</taxon>
        <taxon>Chromatiales</taxon>
        <taxon>Ectothiorhodospiraceae</taxon>
        <taxon>Thioalkalivibrio</taxon>
    </lineage>
</organism>
<dbReference type="EMBL" id="CP011367">
    <property type="protein sequence ID" value="AKJ94970.1"/>
    <property type="molecule type" value="Genomic_DNA"/>
</dbReference>
<dbReference type="RefSeq" id="WP_047251110.1">
    <property type="nucleotide sequence ID" value="NZ_CP011367.1"/>
</dbReference>
<feature type="signal peptide" evidence="1">
    <location>
        <begin position="1"/>
        <end position="22"/>
    </location>
</feature>
<dbReference type="Pfam" id="PF13091">
    <property type="entry name" value="PLDc_2"/>
    <property type="match status" value="2"/>
</dbReference>
<name>A0A0G3G176_9GAMM</name>
<sequence length="520" mass="57754">MRDSYRFSWLLAVLFLALAAGCAPLQPAPERGWQALELPASEGPLAEWLEGFAPARDQGKTGFRLLDEGAEAFRWRVMSVRMARERIQVQAYIWRDDAAGRVLMGELLGAADRGVRVSLLLDDVDARGRDATLAAIAQHPKIDVRIFNPFRTREGLLRASAEFFFRGSDLNHRMHNKAWVVDGRLAITGGRNVGDEYFEASPDYNFADLDLVVVGPLVREIDRSFVEFWNSPGAIGVERVALEAGSPERLAMQQGALRAWLAQNHTHPLMQMEPLNGQPVPQPIADPAAYVWTTQAEFVVDDEAKARARGDGSRVADALGERLLGVEKELLIVSPYFVPGRDGTAQLSRMSESGVRVQVLTNSLAANDVAFTHAGYARRRHALLDARVELFELRPTGPPRWARLERDRGIEASQASLHSKLLVFDRDEAFVGSFNLDPRSAHTNSESGVFLSEPVLVEQLAALHQRGIRPQVAYRVERDASGGLVWRDGSGNAYRQEPKAGLWRRFVSGMTRILPVEPLL</sequence>
<dbReference type="PROSITE" id="PS50035">
    <property type="entry name" value="PLD"/>
    <property type="match status" value="2"/>
</dbReference>
<feature type="domain" description="PLD phosphodiesterase" evidence="2">
    <location>
        <begin position="170"/>
        <end position="197"/>
    </location>
</feature>
<evidence type="ECO:0000313" key="3">
    <source>
        <dbReference type="EMBL" id="AKJ94970.1"/>
    </source>
</evidence>
<gene>
    <name evidence="3" type="ORF">TVD_06190</name>
</gene>
<evidence type="ECO:0000259" key="2">
    <source>
        <dbReference type="PROSITE" id="PS50035"/>
    </source>
</evidence>
<dbReference type="Gene3D" id="3.30.870.10">
    <property type="entry name" value="Endonuclease Chain A"/>
    <property type="match status" value="2"/>
</dbReference>
<proteinExistence type="predicted"/>
<feature type="domain" description="PLD phosphodiesterase" evidence="2">
    <location>
        <begin position="413"/>
        <end position="440"/>
    </location>
</feature>